<comment type="caution">
    <text evidence="1">The sequence shown here is derived from an EMBL/GenBank/DDBJ whole genome shotgun (WGS) entry which is preliminary data.</text>
</comment>
<organism evidence="1 2">
    <name type="scientific">Catharanthus roseus</name>
    <name type="common">Madagascar periwinkle</name>
    <name type="synonym">Vinca rosea</name>
    <dbReference type="NCBI Taxonomy" id="4058"/>
    <lineage>
        <taxon>Eukaryota</taxon>
        <taxon>Viridiplantae</taxon>
        <taxon>Streptophyta</taxon>
        <taxon>Embryophyta</taxon>
        <taxon>Tracheophyta</taxon>
        <taxon>Spermatophyta</taxon>
        <taxon>Magnoliopsida</taxon>
        <taxon>eudicotyledons</taxon>
        <taxon>Gunneridae</taxon>
        <taxon>Pentapetalae</taxon>
        <taxon>asterids</taxon>
        <taxon>lamiids</taxon>
        <taxon>Gentianales</taxon>
        <taxon>Apocynaceae</taxon>
        <taxon>Rauvolfioideae</taxon>
        <taxon>Vinceae</taxon>
        <taxon>Catharanthinae</taxon>
        <taxon>Catharanthus</taxon>
    </lineage>
</organism>
<proteinExistence type="predicted"/>
<protein>
    <submittedName>
        <fullName evidence="1">Uncharacterized protein</fullName>
    </submittedName>
</protein>
<dbReference type="EMBL" id="CM044701">
    <property type="protein sequence ID" value="KAI5682401.1"/>
    <property type="molecule type" value="Genomic_DNA"/>
</dbReference>
<evidence type="ECO:0000313" key="1">
    <source>
        <dbReference type="EMBL" id="KAI5682401.1"/>
    </source>
</evidence>
<keyword evidence="2" id="KW-1185">Reference proteome</keyword>
<dbReference type="Proteomes" id="UP001060085">
    <property type="component" value="Linkage Group LG01"/>
</dbReference>
<reference evidence="2" key="1">
    <citation type="journal article" date="2023" name="Nat. Plants">
        <title>Single-cell RNA sequencing provides a high-resolution roadmap for understanding the multicellular compartmentation of specialized metabolism.</title>
        <authorList>
            <person name="Sun S."/>
            <person name="Shen X."/>
            <person name="Li Y."/>
            <person name="Li Y."/>
            <person name="Wang S."/>
            <person name="Li R."/>
            <person name="Zhang H."/>
            <person name="Shen G."/>
            <person name="Guo B."/>
            <person name="Wei J."/>
            <person name="Xu J."/>
            <person name="St-Pierre B."/>
            <person name="Chen S."/>
            <person name="Sun C."/>
        </authorList>
    </citation>
    <scope>NUCLEOTIDE SEQUENCE [LARGE SCALE GENOMIC DNA]</scope>
</reference>
<accession>A0ACC0CBT7</accession>
<name>A0ACC0CBT7_CATRO</name>
<gene>
    <name evidence="1" type="ORF">M9H77_03629</name>
</gene>
<evidence type="ECO:0000313" key="2">
    <source>
        <dbReference type="Proteomes" id="UP001060085"/>
    </source>
</evidence>
<sequence>MTAGEGSLEIMLVEARDLKDDITDKCCFLGGCLNLVKPCKRAKKPYAHIVYGNQEHTSSVAERNKRTWKWNDKFVFDAKYPADAAGEEQNHAYKIIIRLMDRHKYSDDCFIGQTT</sequence>